<evidence type="ECO:0000256" key="2">
    <source>
        <dbReference type="ARBA" id="ARBA00022801"/>
    </source>
</evidence>
<keyword evidence="5" id="KW-1185">Reference proteome</keyword>
<dbReference type="Proteomes" id="UP000239724">
    <property type="component" value="Unassembled WGS sequence"/>
</dbReference>
<evidence type="ECO:0000313" key="5">
    <source>
        <dbReference type="Proteomes" id="UP000239724"/>
    </source>
</evidence>
<dbReference type="CDD" id="cd04672">
    <property type="entry name" value="NUDIX_CDP-Chase_like"/>
    <property type="match status" value="1"/>
</dbReference>
<dbReference type="Pfam" id="PF12535">
    <property type="entry name" value="Nudix_N"/>
    <property type="match status" value="1"/>
</dbReference>
<dbReference type="SUPFAM" id="SSF55811">
    <property type="entry name" value="Nudix"/>
    <property type="match status" value="1"/>
</dbReference>
<keyword evidence="2" id="KW-0378">Hydrolase</keyword>
<dbReference type="Pfam" id="PF00293">
    <property type="entry name" value="NUDIX"/>
    <property type="match status" value="1"/>
</dbReference>
<dbReference type="GO" id="GO:0016787">
    <property type="term" value="F:hydrolase activity"/>
    <property type="evidence" value="ECO:0007669"/>
    <property type="project" value="UniProtKB-KW"/>
</dbReference>
<gene>
    <name evidence="4" type="ORF">CCS01_09770</name>
</gene>
<sequence length="209" mass="23332">MPDPDWLVWAREMQAIAQTGLEFSKDPYDRDRFAALRRLSARIMADHTGADATQIEALFEAEIGYATPKVGVRGAVFDAEGRILMVREAIDGHRWTLPGGWADVNQTPAQSVVREVFEESGYHVRAVKLAAVWDRARQAHPPTAFSVVRMFFICALEGGAPATSLETSEVGWFAEGAIPADLSLRRTLPRHISRMFAHWREPGLPTEFD</sequence>
<dbReference type="RefSeq" id="WP_104518665.1">
    <property type="nucleotide sequence ID" value="NZ_NHRY01000091.1"/>
</dbReference>
<evidence type="ECO:0000313" key="4">
    <source>
        <dbReference type="EMBL" id="PPQ34724.1"/>
    </source>
</evidence>
<dbReference type="PANTHER" id="PTHR43046:SF16">
    <property type="entry name" value="ADP-RIBOSE PYROPHOSPHATASE YJHB-RELATED"/>
    <property type="match status" value="1"/>
</dbReference>
<dbReference type="InterPro" id="IPR015797">
    <property type="entry name" value="NUDIX_hydrolase-like_dom_sf"/>
</dbReference>
<dbReference type="InterPro" id="IPR000086">
    <property type="entry name" value="NUDIX_hydrolase_dom"/>
</dbReference>
<evidence type="ECO:0000256" key="1">
    <source>
        <dbReference type="ARBA" id="ARBA00001946"/>
    </source>
</evidence>
<organism evidence="4 5">
    <name type="scientific">Rhodopila globiformis</name>
    <name type="common">Rhodopseudomonas globiformis</name>
    <dbReference type="NCBI Taxonomy" id="1071"/>
    <lineage>
        <taxon>Bacteria</taxon>
        <taxon>Pseudomonadati</taxon>
        <taxon>Pseudomonadota</taxon>
        <taxon>Alphaproteobacteria</taxon>
        <taxon>Acetobacterales</taxon>
        <taxon>Acetobacteraceae</taxon>
        <taxon>Rhodopila</taxon>
    </lineage>
</organism>
<accession>A0A2S6NJ30</accession>
<dbReference type="PROSITE" id="PS51462">
    <property type="entry name" value="NUDIX"/>
    <property type="match status" value="1"/>
</dbReference>
<name>A0A2S6NJ30_RHOGL</name>
<reference evidence="4 5" key="1">
    <citation type="journal article" date="2018" name="Arch. Microbiol.">
        <title>New insights into the metabolic potential of the phototrophic purple bacterium Rhodopila globiformis DSM 161(T) from its draft genome sequence and evidence for a vanadium-dependent nitrogenase.</title>
        <authorList>
            <person name="Imhoff J.F."/>
            <person name="Rahn T."/>
            <person name="Kunzel S."/>
            <person name="Neulinger S.C."/>
        </authorList>
    </citation>
    <scope>NUCLEOTIDE SEQUENCE [LARGE SCALE GENOMIC DNA]</scope>
    <source>
        <strain evidence="4 5">DSM 161</strain>
    </source>
</reference>
<dbReference type="EMBL" id="NHRY01000091">
    <property type="protein sequence ID" value="PPQ34724.1"/>
    <property type="molecule type" value="Genomic_DNA"/>
</dbReference>
<dbReference type="PANTHER" id="PTHR43046">
    <property type="entry name" value="GDP-MANNOSE MANNOSYL HYDROLASE"/>
    <property type="match status" value="1"/>
</dbReference>
<protein>
    <submittedName>
        <fullName evidence="4">ADP-ribose pyrophosphatase</fullName>
    </submittedName>
</protein>
<feature type="domain" description="Nudix hydrolase" evidence="3">
    <location>
        <begin position="67"/>
        <end position="197"/>
    </location>
</feature>
<dbReference type="Gene3D" id="3.90.79.10">
    <property type="entry name" value="Nucleoside Triphosphate Pyrophosphohydrolase"/>
    <property type="match status" value="1"/>
</dbReference>
<dbReference type="Gene3D" id="6.10.250.1120">
    <property type="match status" value="1"/>
</dbReference>
<dbReference type="InterPro" id="IPR059176">
    <property type="entry name" value="UDP-X_N"/>
</dbReference>
<dbReference type="OrthoDB" id="8480561at2"/>
<proteinExistence type="predicted"/>
<comment type="caution">
    <text evidence="4">The sequence shown here is derived from an EMBL/GenBank/DDBJ whole genome shotgun (WGS) entry which is preliminary data.</text>
</comment>
<dbReference type="AlphaFoldDB" id="A0A2S6NJ30"/>
<evidence type="ECO:0000259" key="3">
    <source>
        <dbReference type="PROSITE" id="PS51462"/>
    </source>
</evidence>
<comment type="cofactor">
    <cofactor evidence="1">
        <name>Mg(2+)</name>
        <dbReference type="ChEBI" id="CHEBI:18420"/>
    </cofactor>
</comment>